<evidence type="ECO:0000259" key="2">
    <source>
        <dbReference type="Pfam" id="PF01957"/>
    </source>
</evidence>
<accession>A0ABW2QM79</accession>
<evidence type="ECO:0000256" key="1">
    <source>
        <dbReference type="SAM" id="Phobius"/>
    </source>
</evidence>
<comment type="caution">
    <text evidence="3">The sequence shown here is derived from an EMBL/GenBank/DDBJ whole genome shotgun (WGS) entry which is preliminary data.</text>
</comment>
<keyword evidence="1" id="KW-0812">Transmembrane</keyword>
<keyword evidence="4" id="KW-1185">Reference proteome</keyword>
<organism evidence="3 4">
    <name type="scientific">Hydrogenophaga atypica</name>
    <dbReference type="NCBI Taxonomy" id="249409"/>
    <lineage>
        <taxon>Bacteria</taxon>
        <taxon>Pseudomonadati</taxon>
        <taxon>Pseudomonadota</taxon>
        <taxon>Betaproteobacteria</taxon>
        <taxon>Burkholderiales</taxon>
        <taxon>Comamonadaceae</taxon>
        <taxon>Hydrogenophaga</taxon>
    </lineage>
</organism>
<dbReference type="RefSeq" id="WP_382225765.1">
    <property type="nucleotide sequence ID" value="NZ_JBHTCA010000016.1"/>
</dbReference>
<name>A0ABW2QM79_9BURK</name>
<evidence type="ECO:0000313" key="4">
    <source>
        <dbReference type="Proteomes" id="UP001596501"/>
    </source>
</evidence>
<keyword evidence="1" id="KW-0472">Membrane</keyword>
<keyword evidence="1" id="KW-1133">Transmembrane helix</keyword>
<proteinExistence type="predicted"/>
<evidence type="ECO:0000313" key="3">
    <source>
        <dbReference type="EMBL" id="MFC7410540.1"/>
    </source>
</evidence>
<reference evidence="4" key="1">
    <citation type="journal article" date="2019" name="Int. J. Syst. Evol. Microbiol.">
        <title>The Global Catalogue of Microorganisms (GCM) 10K type strain sequencing project: providing services to taxonomists for standard genome sequencing and annotation.</title>
        <authorList>
            <consortium name="The Broad Institute Genomics Platform"/>
            <consortium name="The Broad Institute Genome Sequencing Center for Infectious Disease"/>
            <person name="Wu L."/>
            <person name="Ma J."/>
        </authorList>
    </citation>
    <scope>NUCLEOTIDE SEQUENCE [LARGE SCALE GENOMIC DNA]</scope>
    <source>
        <strain evidence="4">CGMCC 1.12371</strain>
    </source>
</reference>
<protein>
    <submittedName>
        <fullName evidence="3">NfeD family protein</fullName>
    </submittedName>
</protein>
<feature type="domain" description="NfeD-like C-terminal" evidence="2">
    <location>
        <begin position="84"/>
        <end position="142"/>
    </location>
</feature>
<sequence>MAESTLWWLLAGVAVAVELVTGTFYLLMIALGLASGALAAHLGLPLAWQLVCAAVVSGGAVALWYRVRKNSPGRLPARANRDVNLDIGETLHVAAWDADGTAQVKYRGAQWTAALMPGVAPAIGEGTYRIEQVVGNRLLVVPAP</sequence>
<dbReference type="InterPro" id="IPR002810">
    <property type="entry name" value="NfeD-like_C"/>
</dbReference>
<feature type="transmembrane region" description="Helical" evidence="1">
    <location>
        <begin position="7"/>
        <end position="34"/>
    </location>
</feature>
<feature type="transmembrane region" description="Helical" evidence="1">
    <location>
        <begin position="46"/>
        <end position="65"/>
    </location>
</feature>
<dbReference type="Pfam" id="PF01957">
    <property type="entry name" value="NfeD"/>
    <property type="match status" value="1"/>
</dbReference>
<dbReference type="EMBL" id="JBHTCA010000016">
    <property type="protein sequence ID" value="MFC7410540.1"/>
    <property type="molecule type" value="Genomic_DNA"/>
</dbReference>
<gene>
    <name evidence="3" type="ORF">ACFQPB_16885</name>
</gene>
<dbReference type="Proteomes" id="UP001596501">
    <property type="component" value="Unassembled WGS sequence"/>
</dbReference>